<dbReference type="Pfam" id="PF00378">
    <property type="entry name" value="ECH_1"/>
    <property type="match status" value="1"/>
</dbReference>
<sequence length="273" mass="29088">MDVQPSEAAAPPVVGRIEHRRAGPVGQALVSNPSKLNALSLGMWEDLERALSDFEGDREVRCVVIAGQGGKAFASGADISEFEKRRSSAADVARYDEISKSALVRLTDFSKPTIAQIEGYCIGGGMALALSCDLRIAADDARFAIPAAKLGLGYDYRGIQRLVDLVGPSAAKHIFFTARQFGTDEALRLGIVNEVVPKAELAERTADLAAAIARNAPMTIAAAKLCVANAVAHPEKRDLKACAQAVGACFASEDYAEGRRAFAEKRRPVFKGR</sequence>
<keyword evidence="2" id="KW-0456">Lyase</keyword>
<dbReference type="Gene3D" id="3.90.226.10">
    <property type="entry name" value="2-enoyl-CoA Hydratase, Chain A, domain 1"/>
    <property type="match status" value="1"/>
</dbReference>
<dbReference type="GO" id="GO:0016829">
    <property type="term" value="F:lyase activity"/>
    <property type="evidence" value="ECO:0007669"/>
    <property type="project" value="UniProtKB-KW"/>
</dbReference>
<keyword evidence="5" id="KW-1185">Reference proteome</keyword>
<dbReference type="PROSITE" id="PS00166">
    <property type="entry name" value="ENOYL_COA_HYDRATASE"/>
    <property type="match status" value="1"/>
</dbReference>
<proteinExistence type="inferred from homology"/>
<dbReference type="GO" id="GO:0006635">
    <property type="term" value="P:fatty acid beta-oxidation"/>
    <property type="evidence" value="ECO:0007669"/>
    <property type="project" value="TreeGrafter"/>
</dbReference>
<organism evidence="4 5">
    <name type="scientific">Chelatococcus reniformis</name>
    <dbReference type="NCBI Taxonomy" id="1494448"/>
    <lineage>
        <taxon>Bacteria</taxon>
        <taxon>Pseudomonadati</taxon>
        <taxon>Pseudomonadota</taxon>
        <taxon>Alphaproteobacteria</taxon>
        <taxon>Hyphomicrobiales</taxon>
        <taxon>Chelatococcaceae</taxon>
        <taxon>Chelatococcus</taxon>
    </lineage>
</organism>
<dbReference type="EMBL" id="BMGG01000011">
    <property type="protein sequence ID" value="GGC89273.1"/>
    <property type="molecule type" value="Genomic_DNA"/>
</dbReference>
<name>A0A916XNB1_9HYPH</name>
<evidence type="ECO:0000313" key="4">
    <source>
        <dbReference type="EMBL" id="GGC89273.1"/>
    </source>
</evidence>
<dbReference type="InterPro" id="IPR018376">
    <property type="entry name" value="Enoyl-CoA_hyd/isom_CS"/>
</dbReference>
<comment type="caution">
    <text evidence="4">The sequence shown here is derived from an EMBL/GenBank/DDBJ whole genome shotgun (WGS) entry which is preliminary data.</text>
</comment>
<dbReference type="InterPro" id="IPR029045">
    <property type="entry name" value="ClpP/crotonase-like_dom_sf"/>
</dbReference>
<dbReference type="CDD" id="cd06558">
    <property type="entry name" value="crotonase-like"/>
    <property type="match status" value="1"/>
</dbReference>
<dbReference type="Proteomes" id="UP000637002">
    <property type="component" value="Unassembled WGS sequence"/>
</dbReference>
<dbReference type="PANTHER" id="PTHR11941:SF54">
    <property type="entry name" value="ENOYL-COA HYDRATASE, MITOCHONDRIAL"/>
    <property type="match status" value="1"/>
</dbReference>
<gene>
    <name evidence="4" type="ORF">GCM10010994_53900</name>
</gene>
<dbReference type="RefSeq" id="WP_188612275.1">
    <property type="nucleotide sequence ID" value="NZ_BMGG01000011.1"/>
</dbReference>
<evidence type="ECO:0000256" key="1">
    <source>
        <dbReference type="ARBA" id="ARBA00005254"/>
    </source>
</evidence>
<reference evidence="4" key="2">
    <citation type="submission" date="2020-09" db="EMBL/GenBank/DDBJ databases">
        <authorList>
            <person name="Sun Q."/>
            <person name="Zhou Y."/>
        </authorList>
    </citation>
    <scope>NUCLEOTIDE SEQUENCE</scope>
    <source>
        <strain evidence="4">CGMCC 1.12919</strain>
    </source>
</reference>
<dbReference type="PANTHER" id="PTHR11941">
    <property type="entry name" value="ENOYL-COA HYDRATASE-RELATED"/>
    <property type="match status" value="1"/>
</dbReference>
<evidence type="ECO:0000313" key="5">
    <source>
        <dbReference type="Proteomes" id="UP000637002"/>
    </source>
</evidence>
<accession>A0A916XNB1</accession>
<comment type="similarity">
    <text evidence="1 3">Belongs to the enoyl-CoA hydratase/isomerase family.</text>
</comment>
<dbReference type="NCBIfam" id="NF004781">
    <property type="entry name" value="PRK06127.1"/>
    <property type="match status" value="1"/>
</dbReference>
<dbReference type="AlphaFoldDB" id="A0A916XNB1"/>
<dbReference type="InterPro" id="IPR001753">
    <property type="entry name" value="Enoyl-CoA_hydra/iso"/>
</dbReference>
<dbReference type="SUPFAM" id="SSF52096">
    <property type="entry name" value="ClpP/crotonase"/>
    <property type="match status" value="1"/>
</dbReference>
<evidence type="ECO:0000256" key="3">
    <source>
        <dbReference type="RuleBase" id="RU003707"/>
    </source>
</evidence>
<reference evidence="4" key="1">
    <citation type="journal article" date="2014" name="Int. J. Syst. Evol. Microbiol.">
        <title>Complete genome sequence of Corynebacterium casei LMG S-19264T (=DSM 44701T), isolated from a smear-ripened cheese.</title>
        <authorList>
            <consortium name="US DOE Joint Genome Institute (JGI-PGF)"/>
            <person name="Walter F."/>
            <person name="Albersmeier A."/>
            <person name="Kalinowski J."/>
            <person name="Ruckert C."/>
        </authorList>
    </citation>
    <scope>NUCLEOTIDE SEQUENCE</scope>
    <source>
        <strain evidence="4">CGMCC 1.12919</strain>
    </source>
</reference>
<protein>
    <submittedName>
        <fullName evidence="4">Enoyl-CoA hydratase</fullName>
    </submittedName>
</protein>
<dbReference type="InterPro" id="IPR014748">
    <property type="entry name" value="Enoyl-CoA_hydra_C"/>
</dbReference>
<dbReference type="Gene3D" id="1.10.12.10">
    <property type="entry name" value="Lyase 2-enoyl-coa Hydratase, Chain A, domain 2"/>
    <property type="match status" value="1"/>
</dbReference>
<evidence type="ECO:0000256" key="2">
    <source>
        <dbReference type="ARBA" id="ARBA00023239"/>
    </source>
</evidence>